<dbReference type="EMBL" id="LBXZ01000001">
    <property type="protein sequence ID" value="KKR41171.1"/>
    <property type="molecule type" value="Genomic_DNA"/>
</dbReference>
<sequence>MPESKTLREGLAISILDDIQGESVVVKSALENLRIAEEVVRRHEAELATQKAIVLEQKAWVADSMAKLRKLVMDRKPYYAGAYCACVINTIGSSAISTILATYETNSERTDFMMGMIDCLAGASDNGLT</sequence>
<dbReference type="Proteomes" id="UP000034072">
    <property type="component" value="Unassembled WGS sequence"/>
</dbReference>
<keyword evidence="1" id="KW-0812">Transmembrane</keyword>
<proteinExistence type="predicted"/>
<keyword evidence="1" id="KW-0472">Membrane</keyword>
<gene>
    <name evidence="2" type="ORF">UT75_C0001G0075</name>
</gene>
<evidence type="ECO:0000313" key="3">
    <source>
        <dbReference type="Proteomes" id="UP000034072"/>
    </source>
</evidence>
<accession>A0A0G0QUY9</accession>
<evidence type="ECO:0000313" key="2">
    <source>
        <dbReference type="EMBL" id="KKR41171.1"/>
    </source>
</evidence>
<dbReference type="AlphaFoldDB" id="A0A0G0QUY9"/>
<keyword evidence="1" id="KW-1133">Transmembrane helix</keyword>
<organism evidence="2 3">
    <name type="scientific">Candidatus Yanofskybacteria bacterium GW2011_GWE2_40_11</name>
    <dbReference type="NCBI Taxonomy" id="1619033"/>
    <lineage>
        <taxon>Bacteria</taxon>
        <taxon>Candidatus Yanofskyibacteriota</taxon>
    </lineage>
</organism>
<feature type="transmembrane region" description="Helical" evidence="1">
    <location>
        <begin position="78"/>
        <end position="103"/>
    </location>
</feature>
<protein>
    <submittedName>
        <fullName evidence="2">Uncharacterized protein</fullName>
    </submittedName>
</protein>
<reference evidence="2 3" key="1">
    <citation type="journal article" date="2015" name="Nature">
        <title>rRNA introns, odd ribosomes, and small enigmatic genomes across a large radiation of phyla.</title>
        <authorList>
            <person name="Brown C.T."/>
            <person name="Hug L.A."/>
            <person name="Thomas B.C."/>
            <person name="Sharon I."/>
            <person name="Castelle C.J."/>
            <person name="Singh A."/>
            <person name="Wilkins M.J."/>
            <person name="Williams K.H."/>
            <person name="Banfield J.F."/>
        </authorList>
    </citation>
    <scope>NUCLEOTIDE SEQUENCE [LARGE SCALE GENOMIC DNA]</scope>
</reference>
<name>A0A0G0QUY9_9BACT</name>
<evidence type="ECO:0000256" key="1">
    <source>
        <dbReference type="SAM" id="Phobius"/>
    </source>
</evidence>
<comment type="caution">
    <text evidence="2">The sequence shown here is derived from an EMBL/GenBank/DDBJ whole genome shotgun (WGS) entry which is preliminary data.</text>
</comment>